<name>A0A5B7EWK6_PORTR</name>
<comment type="caution">
    <text evidence="2">The sequence shown here is derived from an EMBL/GenBank/DDBJ whole genome shotgun (WGS) entry which is preliminary data.</text>
</comment>
<dbReference type="Proteomes" id="UP000324222">
    <property type="component" value="Unassembled WGS sequence"/>
</dbReference>
<evidence type="ECO:0000256" key="1">
    <source>
        <dbReference type="SAM" id="MobiDB-lite"/>
    </source>
</evidence>
<organism evidence="2 3">
    <name type="scientific">Portunus trituberculatus</name>
    <name type="common">Swimming crab</name>
    <name type="synonym">Neptunus trituberculatus</name>
    <dbReference type="NCBI Taxonomy" id="210409"/>
    <lineage>
        <taxon>Eukaryota</taxon>
        <taxon>Metazoa</taxon>
        <taxon>Ecdysozoa</taxon>
        <taxon>Arthropoda</taxon>
        <taxon>Crustacea</taxon>
        <taxon>Multicrustacea</taxon>
        <taxon>Malacostraca</taxon>
        <taxon>Eumalacostraca</taxon>
        <taxon>Eucarida</taxon>
        <taxon>Decapoda</taxon>
        <taxon>Pleocyemata</taxon>
        <taxon>Brachyura</taxon>
        <taxon>Eubrachyura</taxon>
        <taxon>Portunoidea</taxon>
        <taxon>Portunidae</taxon>
        <taxon>Portuninae</taxon>
        <taxon>Portunus</taxon>
    </lineage>
</organism>
<dbReference type="EMBL" id="VSRR010004108">
    <property type="protein sequence ID" value="MPC38582.1"/>
    <property type="molecule type" value="Genomic_DNA"/>
</dbReference>
<feature type="region of interest" description="Disordered" evidence="1">
    <location>
        <begin position="1"/>
        <end position="28"/>
    </location>
</feature>
<proteinExistence type="predicted"/>
<sequence length="98" mass="11165">MVDSSAFKAVKESNNGEGPYGKEQSIKRKVNTTEKAMRDQIMFSFYHCSSSDDKHNHELCPKGKDSWCFYQAALAKGEMPPSHSEMKFFSPSYLSSWN</sequence>
<protein>
    <submittedName>
        <fullName evidence="2">Uncharacterized protein</fullName>
    </submittedName>
</protein>
<dbReference type="AlphaFoldDB" id="A0A5B7EWK6"/>
<accession>A0A5B7EWK6</accession>
<evidence type="ECO:0000313" key="3">
    <source>
        <dbReference type="Proteomes" id="UP000324222"/>
    </source>
</evidence>
<gene>
    <name evidence="2" type="ORF">E2C01_032090</name>
</gene>
<evidence type="ECO:0000313" key="2">
    <source>
        <dbReference type="EMBL" id="MPC38582.1"/>
    </source>
</evidence>
<reference evidence="2 3" key="1">
    <citation type="submission" date="2019-05" db="EMBL/GenBank/DDBJ databases">
        <title>Another draft genome of Portunus trituberculatus and its Hox gene families provides insights of decapod evolution.</title>
        <authorList>
            <person name="Jeong J.-H."/>
            <person name="Song I."/>
            <person name="Kim S."/>
            <person name="Choi T."/>
            <person name="Kim D."/>
            <person name="Ryu S."/>
            <person name="Kim W."/>
        </authorList>
    </citation>
    <scope>NUCLEOTIDE SEQUENCE [LARGE SCALE GENOMIC DNA]</scope>
    <source>
        <tissue evidence="2">Muscle</tissue>
    </source>
</reference>
<keyword evidence="3" id="KW-1185">Reference proteome</keyword>